<reference evidence="2 4" key="2">
    <citation type="journal article" date="2018" name="Plant J.">
        <title>The Physcomitrella patens chromosome-scale assembly reveals moss genome structure and evolution.</title>
        <authorList>
            <person name="Lang D."/>
            <person name="Ullrich K.K."/>
            <person name="Murat F."/>
            <person name="Fuchs J."/>
            <person name="Jenkins J."/>
            <person name="Haas F.B."/>
            <person name="Piednoel M."/>
            <person name="Gundlach H."/>
            <person name="Van Bel M."/>
            <person name="Meyberg R."/>
            <person name="Vives C."/>
            <person name="Morata J."/>
            <person name="Symeonidi A."/>
            <person name="Hiss M."/>
            <person name="Muchero W."/>
            <person name="Kamisugi Y."/>
            <person name="Saleh O."/>
            <person name="Blanc G."/>
            <person name="Decker E.L."/>
            <person name="van Gessel N."/>
            <person name="Grimwood J."/>
            <person name="Hayes R.D."/>
            <person name="Graham S.W."/>
            <person name="Gunter L.E."/>
            <person name="McDaniel S.F."/>
            <person name="Hoernstein S.N.W."/>
            <person name="Larsson A."/>
            <person name="Li F.W."/>
            <person name="Perroud P.F."/>
            <person name="Phillips J."/>
            <person name="Ranjan P."/>
            <person name="Rokshar D.S."/>
            <person name="Rothfels C.J."/>
            <person name="Schneider L."/>
            <person name="Shu S."/>
            <person name="Stevenson D.W."/>
            <person name="Thummler F."/>
            <person name="Tillich M."/>
            <person name="Villarreal Aguilar J.C."/>
            <person name="Widiez T."/>
            <person name="Wong G.K."/>
            <person name="Wymore A."/>
            <person name="Zhang Y."/>
            <person name="Zimmer A.D."/>
            <person name="Quatrano R.S."/>
            <person name="Mayer K.F.X."/>
            <person name="Goodstein D."/>
            <person name="Casacuberta J.M."/>
            <person name="Vandepoele K."/>
            <person name="Reski R."/>
            <person name="Cuming A.C."/>
            <person name="Tuskan G.A."/>
            <person name="Maumus F."/>
            <person name="Salse J."/>
            <person name="Schmutz J."/>
            <person name="Rensing S.A."/>
        </authorList>
    </citation>
    <scope>NUCLEOTIDE SEQUENCE [LARGE SCALE GENOMIC DNA]</scope>
    <source>
        <strain evidence="3 4">cv. Gransden 2004</strain>
    </source>
</reference>
<dbReference type="Proteomes" id="UP000006727">
    <property type="component" value="Chromosome 1"/>
</dbReference>
<sequence>MTKPSGELLQRLAPHPPQDPLRPRFWITIPGPLSTSALVSTSRNLCGSRIEPGSSECEESRTIKVTHPICVRFKERKWSPRNAMGQLSR</sequence>
<evidence type="ECO:0000313" key="3">
    <source>
        <dbReference type="EnsemblPlants" id="Pp3c1_37680V3.1"/>
    </source>
</evidence>
<dbReference type="AlphaFoldDB" id="A0A2K1LBB1"/>
<evidence type="ECO:0000313" key="2">
    <source>
        <dbReference type="EMBL" id="PNR63325.1"/>
    </source>
</evidence>
<dbReference type="Gramene" id="Pp3c1_37680V3.1">
    <property type="protein sequence ID" value="Pp3c1_37680V3.1"/>
    <property type="gene ID" value="Pp3c1_37680"/>
</dbReference>
<evidence type="ECO:0000313" key="4">
    <source>
        <dbReference type="Proteomes" id="UP000006727"/>
    </source>
</evidence>
<dbReference type="EnsemblPlants" id="Pp3c1_37680V3.1">
    <property type="protein sequence ID" value="Pp3c1_37680V3.1"/>
    <property type="gene ID" value="Pp3c1_37680"/>
</dbReference>
<protein>
    <submittedName>
        <fullName evidence="2 3">Uncharacterized protein</fullName>
    </submittedName>
</protein>
<keyword evidence="4" id="KW-1185">Reference proteome</keyword>
<proteinExistence type="predicted"/>
<reference evidence="2 4" key="1">
    <citation type="journal article" date="2008" name="Science">
        <title>The Physcomitrella genome reveals evolutionary insights into the conquest of land by plants.</title>
        <authorList>
            <person name="Rensing S."/>
            <person name="Lang D."/>
            <person name="Zimmer A."/>
            <person name="Terry A."/>
            <person name="Salamov A."/>
            <person name="Shapiro H."/>
            <person name="Nishiyama T."/>
            <person name="Perroud P.-F."/>
            <person name="Lindquist E."/>
            <person name="Kamisugi Y."/>
            <person name="Tanahashi T."/>
            <person name="Sakakibara K."/>
            <person name="Fujita T."/>
            <person name="Oishi K."/>
            <person name="Shin-I T."/>
            <person name="Kuroki Y."/>
            <person name="Toyoda A."/>
            <person name="Suzuki Y."/>
            <person name="Hashimoto A."/>
            <person name="Yamaguchi K."/>
            <person name="Sugano A."/>
            <person name="Kohara Y."/>
            <person name="Fujiyama A."/>
            <person name="Anterola A."/>
            <person name="Aoki S."/>
            <person name="Ashton N."/>
            <person name="Barbazuk W.B."/>
            <person name="Barker E."/>
            <person name="Bennetzen J."/>
            <person name="Bezanilla M."/>
            <person name="Blankenship R."/>
            <person name="Cho S.H."/>
            <person name="Dutcher S."/>
            <person name="Estelle M."/>
            <person name="Fawcett J.A."/>
            <person name="Gundlach H."/>
            <person name="Hanada K."/>
            <person name="Heyl A."/>
            <person name="Hicks K.A."/>
            <person name="Hugh J."/>
            <person name="Lohr M."/>
            <person name="Mayer K."/>
            <person name="Melkozernov A."/>
            <person name="Murata T."/>
            <person name="Nelson D."/>
            <person name="Pils B."/>
            <person name="Prigge M."/>
            <person name="Reiss B."/>
            <person name="Renner T."/>
            <person name="Rombauts S."/>
            <person name="Rushton P."/>
            <person name="Sanderfoot A."/>
            <person name="Schween G."/>
            <person name="Shiu S.-H."/>
            <person name="Stueber K."/>
            <person name="Theodoulou F.L."/>
            <person name="Tu H."/>
            <person name="Van de Peer Y."/>
            <person name="Verrier P.J."/>
            <person name="Waters E."/>
            <person name="Wood A."/>
            <person name="Yang L."/>
            <person name="Cove D."/>
            <person name="Cuming A."/>
            <person name="Hasebe M."/>
            <person name="Lucas S."/>
            <person name="Mishler D.B."/>
            <person name="Reski R."/>
            <person name="Grigoriev I."/>
            <person name="Quatrano R.S."/>
            <person name="Boore J.L."/>
        </authorList>
    </citation>
    <scope>NUCLEOTIDE SEQUENCE [LARGE SCALE GENOMIC DNA]</scope>
    <source>
        <strain evidence="3 4">cv. Gransden 2004</strain>
    </source>
</reference>
<organism evidence="2">
    <name type="scientific">Physcomitrium patens</name>
    <name type="common">Spreading-leaved earth moss</name>
    <name type="synonym">Physcomitrella patens</name>
    <dbReference type="NCBI Taxonomy" id="3218"/>
    <lineage>
        <taxon>Eukaryota</taxon>
        <taxon>Viridiplantae</taxon>
        <taxon>Streptophyta</taxon>
        <taxon>Embryophyta</taxon>
        <taxon>Bryophyta</taxon>
        <taxon>Bryophytina</taxon>
        <taxon>Bryopsida</taxon>
        <taxon>Funariidae</taxon>
        <taxon>Funariales</taxon>
        <taxon>Funariaceae</taxon>
        <taxon>Physcomitrium</taxon>
    </lineage>
</organism>
<evidence type="ECO:0000256" key="1">
    <source>
        <dbReference type="SAM" id="MobiDB-lite"/>
    </source>
</evidence>
<name>A0A2K1LBB1_PHYPA</name>
<gene>
    <name evidence="2" type="ORF">PHYPA_001750</name>
</gene>
<dbReference type="EMBL" id="ABEU02000001">
    <property type="protein sequence ID" value="PNR63325.1"/>
    <property type="molecule type" value="Genomic_DNA"/>
</dbReference>
<feature type="region of interest" description="Disordered" evidence="1">
    <location>
        <begin position="1"/>
        <end position="23"/>
    </location>
</feature>
<dbReference type="InParanoid" id="A0A2K1LBB1"/>
<accession>A0A2K1LBB1</accession>
<reference evidence="3" key="3">
    <citation type="submission" date="2020-12" db="UniProtKB">
        <authorList>
            <consortium name="EnsemblPlants"/>
        </authorList>
    </citation>
    <scope>IDENTIFICATION</scope>
</reference>